<reference evidence="3" key="1">
    <citation type="journal article" date="2021" name="Antonie Van Leeuwenhoek">
        <title>Draft genome and description of Waterburya agarophytonicola gen. nov. sp. nov. (Pleurocapsales, Cyanobacteria): a seaweed symbiont.</title>
        <authorList>
            <person name="Bonthond G."/>
            <person name="Shalygin S."/>
            <person name="Bayer T."/>
            <person name="Weinberger F."/>
        </authorList>
    </citation>
    <scope>NUCLEOTIDE SEQUENCE</scope>
    <source>
        <strain evidence="3">KI4</strain>
    </source>
</reference>
<dbReference type="PANTHER" id="PTHR35401">
    <property type="entry name" value="COPG FAMILY HELIX-TURN-HELIX PROTEIN-RELATED-RELATED"/>
    <property type="match status" value="1"/>
</dbReference>
<dbReference type="AlphaFoldDB" id="A0A964FHD5"/>
<dbReference type="InterPro" id="IPR010985">
    <property type="entry name" value="Ribbon_hlx_hlx"/>
</dbReference>
<dbReference type="EMBL" id="JADWDC010000131">
    <property type="protein sequence ID" value="MCC0179890.1"/>
    <property type="molecule type" value="Genomic_DNA"/>
</dbReference>
<organism evidence="3 4">
    <name type="scientific">Waterburya agarophytonicola KI4</name>
    <dbReference type="NCBI Taxonomy" id="2874699"/>
    <lineage>
        <taxon>Bacteria</taxon>
        <taxon>Bacillati</taxon>
        <taxon>Cyanobacteriota</taxon>
        <taxon>Cyanophyceae</taxon>
        <taxon>Pleurocapsales</taxon>
        <taxon>Hyellaceae</taxon>
        <taxon>Waterburya</taxon>
        <taxon>Waterburya agarophytonicola</taxon>
    </lineage>
</organism>
<dbReference type="SUPFAM" id="SSF47598">
    <property type="entry name" value="Ribbon-helix-helix"/>
    <property type="match status" value="1"/>
</dbReference>
<dbReference type="InterPro" id="IPR014795">
    <property type="entry name" value="TacA_1-like"/>
</dbReference>
<evidence type="ECO:0000256" key="1">
    <source>
        <dbReference type="ARBA" id="ARBA00022649"/>
    </source>
</evidence>
<dbReference type="PANTHER" id="PTHR35401:SF2">
    <property type="entry name" value="ABC-TYPE TRANSPORT SYSTEM"/>
    <property type="match status" value="1"/>
</dbReference>
<sequence>MNKSNKPSARLEARVDPEIKARWQQAADLEGRSLTDFIITSMQESSERVIQRHQRMKLAQQDSRDFVETLIEPPEPNKQLIEAARKYQEIMGE</sequence>
<comment type="similarity">
    <text evidence="2">Belongs to the TacA antitoxin family.</text>
</comment>
<gene>
    <name evidence="3" type="ORF">I4641_23420</name>
</gene>
<dbReference type="GO" id="GO:0006355">
    <property type="term" value="P:regulation of DNA-templated transcription"/>
    <property type="evidence" value="ECO:0007669"/>
    <property type="project" value="InterPro"/>
</dbReference>
<accession>A0A964FHD5</accession>
<name>A0A964FHD5_9CYAN</name>
<dbReference type="Proteomes" id="UP000729733">
    <property type="component" value="Unassembled WGS sequence"/>
</dbReference>
<comment type="caution">
    <text evidence="3">The sequence shown here is derived from an EMBL/GenBank/DDBJ whole genome shotgun (WGS) entry which is preliminary data.</text>
</comment>
<evidence type="ECO:0000313" key="3">
    <source>
        <dbReference type="EMBL" id="MCC0179890.1"/>
    </source>
</evidence>
<evidence type="ECO:0000313" key="4">
    <source>
        <dbReference type="Proteomes" id="UP000729733"/>
    </source>
</evidence>
<dbReference type="Pfam" id="PF08681">
    <property type="entry name" value="TacA1"/>
    <property type="match status" value="1"/>
</dbReference>
<protein>
    <submittedName>
        <fullName evidence="3">DUF1778 domain-containing protein</fullName>
    </submittedName>
</protein>
<keyword evidence="1" id="KW-1277">Toxin-antitoxin system</keyword>
<keyword evidence="4" id="KW-1185">Reference proteome</keyword>
<evidence type="ECO:0000256" key="2">
    <source>
        <dbReference type="ARBA" id="ARBA00049988"/>
    </source>
</evidence>
<dbReference type="Gene3D" id="1.20.5.780">
    <property type="entry name" value="Single helix bin"/>
    <property type="match status" value="1"/>
</dbReference>
<proteinExistence type="inferred from homology"/>
<dbReference type="RefSeq" id="WP_229642986.1">
    <property type="nucleotide sequence ID" value="NZ_JADWDC010000131.1"/>
</dbReference>